<reference evidence="2" key="1">
    <citation type="journal article" date="2019" name="Int. J. Syst. Evol. Microbiol.">
        <title>The Global Catalogue of Microorganisms (GCM) 10K type strain sequencing project: providing services to taxonomists for standard genome sequencing and annotation.</title>
        <authorList>
            <consortium name="The Broad Institute Genomics Platform"/>
            <consortium name="The Broad Institute Genome Sequencing Center for Infectious Disease"/>
            <person name="Wu L."/>
            <person name="Ma J."/>
        </authorList>
    </citation>
    <scope>NUCLEOTIDE SEQUENCE [LARGE SCALE GENOMIC DNA]</scope>
    <source>
        <strain evidence="2">CCUG 50353</strain>
    </source>
</reference>
<accession>A0ABV8UY16</accession>
<name>A0ABV8UY16_9BACL</name>
<gene>
    <name evidence="1" type="ORF">ACFO0S_09675</name>
</gene>
<evidence type="ECO:0000313" key="1">
    <source>
        <dbReference type="EMBL" id="MFC4355315.1"/>
    </source>
</evidence>
<dbReference type="EMBL" id="JBHSEF010000023">
    <property type="protein sequence ID" value="MFC4355315.1"/>
    <property type="molecule type" value="Genomic_DNA"/>
</dbReference>
<keyword evidence="2" id="KW-1185">Reference proteome</keyword>
<dbReference type="Proteomes" id="UP001595733">
    <property type="component" value="Unassembled WGS sequence"/>
</dbReference>
<proteinExistence type="predicted"/>
<protein>
    <submittedName>
        <fullName evidence="1">Uncharacterized protein</fullName>
    </submittedName>
</protein>
<sequence length="77" mass="9183">MEYELDETDIELLNLSEEGKKYLEYHKLFNSKPFAYSHGMPDIDEQYGGLIGLYDECIKKKKTWEQLLGDDWDKMQD</sequence>
<comment type="caution">
    <text evidence="1">The sequence shown here is derived from an EMBL/GenBank/DDBJ whole genome shotgun (WGS) entry which is preliminary data.</text>
</comment>
<dbReference type="RefSeq" id="WP_378141785.1">
    <property type="nucleotide sequence ID" value="NZ_JBHSEF010000023.1"/>
</dbReference>
<evidence type="ECO:0000313" key="2">
    <source>
        <dbReference type="Proteomes" id="UP001595733"/>
    </source>
</evidence>
<organism evidence="1 2">
    <name type="scientific">Chryseomicrobium palamuruense</name>
    <dbReference type="NCBI Taxonomy" id="682973"/>
    <lineage>
        <taxon>Bacteria</taxon>
        <taxon>Bacillati</taxon>
        <taxon>Bacillota</taxon>
        <taxon>Bacilli</taxon>
        <taxon>Bacillales</taxon>
        <taxon>Caryophanaceae</taxon>
        <taxon>Chryseomicrobium</taxon>
    </lineage>
</organism>